<evidence type="ECO:0000313" key="2">
    <source>
        <dbReference type="EMBL" id="KZZ89574.1"/>
    </source>
</evidence>
<feature type="region of interest" description="Disordered" evidence="1">
    <location>
        <begin position="85"/>
        <end position="123"/>
    </location>
</feature>
<evidence type="ECO:0000313" key="3">
    <source>
        <dbReference type="Proteomes" id="UP000242877"/>
    </source>
</evidence>
<dbReference type="EMBL" id="AZGZ01000020">
    <property type="protein sequence ID" value="KZZ89574.1"/>
    <property type="molecule type" value="Genomic_DNA"/>
</dbReference>
<feature type="region of interest" description="Disordered" evidence="1">
    <location>
        <begin position="16"/>
        <end position="67"/>
    </location>
</feature>
<gene>
    <name evidence="2" type="ORF">AAP_04329</name>
</gene>
<protein>
    <submittedName>
        <fullName evidence="2">Uncharacterized protein</fullName>
    </submittedName>
</protein>
<dbReference type="VEuPathDB" id="FungiDB:AAP_04329"/>
<keyword evidence="3" id="KW-1185">Reference proteome</keyword>
<dbReference type="Proteomes" id="UP000242877">
    <property type="component" value="Unassembled WGS sequence"/>
</dbReference>
<reference evidence="2 3" key="1">
    <citation type="journal article" date="2016" name="Genome Biol. Evol.">
        <title>Divergent and convergent evolution of fungal pathogenicity.</title>
        <authorList>
            <person name="Shang Y."/>
            <person name="Xiao G."/>
            <person name="Zheng P."/>
            <person name="Cen K."/>
            <person name="Zhan S."/>
            <person name="Wang C."/>
        </authorList>
    </citation>
    <scope>NUCLEOTIDE SEQUENCE [LARGE SCALE GENOMIC DNA]</scope>
    <source>
        <strain evidence="2 3">ARSEF 7405</strain>
    </source>
</reference>
<comment type="caution">
    <text evidence="2">The sequence shown here is derived from an EMBL/GenBank/DDBJ whole genome shotgun (WGS) entry which is preliminary data.</text>
</comment>
<feature type="compositionally biased region" description="Basic and acidic residues" evidence="1">
    <location>
        <begin position="55"/>
        <end position="67"/>
    </location>
</feature>
<name>A0A167X331_9EURO</name>
<sequence>MTKIGFRKKIRRVLSKLKAEKAPVPAPEKGKGVSTSRDTETTAAEPTAEETTVDAPEKPRPHWKTEDQLQAEKFAQVFGIGSSSQGALEGDGINRDSNTLFPPVAYTPRQRSTPAFGTTPGEGDLSLQEILEQGLIDSLPSLARTPSALDDEIWAIERSSLRQKRRGTITAASKMNKSEADMLAKFAE</sequence>
<dbReference type="AlphaFoldDB" id="A0A167X331"/>
<proteinExistence type="predicted"/>
<accession>A0A167X331</accession>
<evidence type="ECO:0000256" key="1">
    <source>
        <dbReference type="SAM" id="MobiDB-lite"/>
    </source>
</evidence>
<organism evidence="2 3">
    <name type="scientific">Ascosphaera apis ARSEF 7405</name>
    <dbReference type="NCBI Taxonomy" id="392613"/>
    <lineage>
        <taxon>Eukaryota</taxon>
        <taxon>Fungi</taxon>
        <taxon>Dikarya</taxon>
        <taxon>Ascomycota</taxon>
        <taxon>Pezizomycotina</taxon>
        <taxon>Eurotiomycetes</taxon>
        <taxon>Eurotiomycetidae</taxon>
        <taxon>Onygenales</taxon>
        <taxon>Ascosphaeraceae</taxon>
        <taxon>Ascosphaera</taxon>
    </lineage>
</organism>